<dbReference type="CDD" id="cd03214">
    <property type="entry name" value="ABC_Iron-Siderophores_B12_Hemin"/>
    <property type="match status" value="1"/>
</dbReference>
<gene>
    <name evidence="5" type="ORF">N0K08_13705</name>
</gene>
<proteinExistence type="predicted"/>
<dbReference type="RefSeq" id="WP_261500951.1">
    <property type="nucleotide sequence ID" value="NZ_JAODYH010000006.1"/>
</dbReference>
<protein>
    <submittedName>
        <fullName evidence="5">ABC transporter ATP-binding protein</fullName>
    </submittedName>
</protein>
<keyword evidence="1" id="KW-1003">Cell membrane</keyword>
<accession>A0ABT2PMI2</accession>
<dbReference type="PANTHER" id="PTHR42794:SF2">
    <property type="entry name" value="ABC TRANSPORTER ATP-BINDING PROTEIN"/>
    <property type="match status" value="1"/>
</dbReference>
<reference evidence="5 6" key="1">
    <citation type="submission" date="2022-09" db="EMBL/GenBank/DDBJ databases">
        <title>Draft genome of isolate Be4.</title>
        <authorList>
            <person name="Sanchez-Castro I."/>
            <person name="Martinez-Rodriguez P."/>
            <person name="Descostes M."/>
            <person name="Merroun M."/>
        </authorList>
    </citation>
    <scope>NUCLEOTIDE SEQUENCE [LARGE SCALE GENOMIC DNA]</scope>
    <source>
        <strain evidence="5 6">Be4</strain>
    </source>
</reference>
<evidence type="ECO:0000313" key="6">
    <source>
        <dbReference type="Proteomes" id="UP001525968"/>
    </source>
</evidence>
<name>A0ABT2PMI2_9BURK</name>
<keyword evidence="1" id="KW-0472">Membrane</keyword>
<dbReference type="Pfam" id="PF00005">
    <property type="entry name" value="ABC_tran"/>
    <property type="match status" value="1"/>
</dbReference>
<keyword evidence="3 5" id="KW-0067">ATP-binding</keyword>
<dbReference type="EMBL" id="JAODYH010000006">
    <property type="protein sequence ID" value="MCT9811701.1"/>
    <property type="molecule type" value="Genomic_DNA"/>
</dbReference>
<organism evidence="5 6">
    <name type="scientific">Acidovorax bellezanensis</name>
    <dbReference type="NCBI Taxonomy" id="2976702"/>
    <lineage>
        <taxon>Bacteria</taxon>
        <taxon>Pseudomonadati</taxon>
        <taxon>Pseudomonadota</taxon>
        <taxon>Betaproteobacteria</taxon>
        <taxon>Burkholderiales</taxon>
        <taxon>Comamonadaceae</taxon>
        <taxon>Acidovorax</taxon>
    </lineage>
</organism>
<dbReference type="SMART" id="SM00382">
    <property type="entry name" value="AAA"/>
    <property type="match status" value="1"/>
</dbReference>
<evidence type="ECO:0000313" key="5">
    <source>
        <dbReference type="EMBL" id="MCT9811701.1"/>
    </source>
</evidence>
<feature type="domain" description="ABC transporter" evidence="4">
    <location>
        <begin position="8"/>
        <end position="230"/>
    </location>
</feature>
<sequence length="253" mass="27296">MSDNNVMLGAVDLSLARQGRRLLDGISLALPARGAVALIGPNGAGKSTLLNLLAGQMAADHGAVSLQGRPLQAFSVRERALRIGYMPQRFEPHWDVTLEDLVRMRVPGLGSAEQVLAQADLQTLGPRRWSTLSGGERARGMLAAVLAADPPVLLADEPGAALDVQHRLALVQALALRGRDRLVVVAMHDLDLAFERFDRVIVMHGGRVAMDGSPAQLLHQPQLDEIFGVHFERIAAPPHILLRARSRPQETAT</sequence>
<dbReference type="SUPFAM" id="SSF52540">
    <property type="entry name" value="P-loop containing nucleoside triphosphate hydrolases"/>
    <property type="match status" value="1"/>
</dbReference>
<dbReference type="InterPro" id="IPR027417">
    <property type="entry name" value="P-loop_NTPase"/>
</dbReference>
<evidence type="ECO:0000256" key="1">
    <source>
        <dbReference type="ARBA" id="ARBA00022475"/>
    </source>
</evidence>
<dbReference type="InterPro" id="IPR003439">
    <property type="entry name" value="ABC_transporter-like_ATP-bd"/>
</dbReference>
<dbReference type="Proteomes" id="UP001525968">
    <property type="component" value="Unassembled WGS sequence"/>
</dbReference>
<comment type="caution">
    <text evidence="5">The sequence shown here is derived from an EMBL/GenBank/DDBJ whole genome shotgun (WGS) entry which is preliminary data.</text>
</comment>
<dbReference type="GO" id="GO:0005524">
    <property type="term" value="F:ATP binding"/>
    <property type="evidence" value="ECO:0007669"/>
    <property type="project" value="UniProtKB-KW"/>
</dbReference>
<evidence type="ECO:0000256" key="3">
    <source>
        <dbReference type="ARBA" id="ARBA00022840"/>
    </source>
</evidence>
<keyword evidence="6" id="KW-1185">Reference proteome</keyword>
<keyword evidence="2" id="KW-0547">Nucleotide-binding</keyword>
<evidence type="ECO:0000259" key="4">
    <source>
        <dbReference type="PROSITE" id="PS50893"/>
    </source>
</evidence>
<dbReference type="Gene3D" id="3.40.50.300">
    <property type="entry name" value="P-loop containing nucleotide triphosphate hydrolases"/>
    <property type="match status" value="1"/>
</dbReference>
<evidence type="ECO:0000256" key="2">
    <source>
        <dbReference type="ARBA" id="ARBA00022741"/>
    </source>
</evidence>
<dbReference type="PROSITE" id="PS50893">
    <property type="entry name" value="ABC_TRANSPORTER_2"/>
    <property type="match status" value="1"/>
</dbReference>
<dbReference type="InterPro" id="IPR003593">
    <property type="entry name" value="AAA+_ATPase"/>
</dbReference>
<dbReference type="PANTHER" id="PTHR42794">
    <property type="entry name" value="HEMIN IMPORT ATP-BINDING PROTEIN HMUV"/>
    <property type="match status" value="1"/>
</dbReference>